<gene>
    <name evidence="1" type="ORF">RFULGI_LOCUS3567</name>
</gene>
<evidence type="ECO:0000313" key="1">
    <source>
        <dbReference type="EMBL" id="CAG8525855.1"/>
    </source>
</evidence>
<evidence type="ECO:0000313" key="2">
    <source>
        <dbReference type="Proteomes" id="UP000789396"/>
    </source>
</evidence>
<dbReference type="Proteomes" id="UP000789396">
    <property type="component" value="Unassembled WGS sequence"/>
</dbReference>
<reference evidence="1" key="1">
    <citation type="submission" date="2021-06" db="EMBL/GenBank/DDBJ databases">
        <authorList>
            <person name="Kallberg Y."/>
            <person name="Tangrot J."/>
            <person name="Rosling A."/>
        </authorList>
    </citation>
    <scope>NUCLEOTIDE SEQUENCE</scope>
    <source>
        <strain evidence="1">IN212</strain>
    </source>
</reference>
<keyword evidence="2" id="KW-1185">Reference proteome</keyword>
<organism evidence="1 2">
    <name type="scientific">Racocetra fulgida</name>
    <dbReference type="NCBI Taxonomy" id="60492"/>
    <lineage>
        <taxon>Eukaryota</taxon>
        <taxon>Fungi</taxon>
        <taxon>Fungi incertae sedis</taxon>
        <taxon>Mucoromycota</taxon>
        <taxon>Glomeromycotina</taxon>
        <taxon>Glomeromycetes</taxon>
        <taxon>Diversisporales</taxon>
        <taxon>Gigasporaceae</taxon>
        <taxon>Racocetra</taxon>
    </lineage>
</organism>
<accession>A0A9N9FCP8</accession>
<dbReference type="AlphaFoldDB" id="A0A9N9FCP8"/>
<comment type="caution">
    <text evidence="1">The sequence shown here is derived from an EMBL/GenBank/DDBJ whole genome shotgun (WGS) entry which is preliminary data.</text>
</comment>
<name>A0A9N9FCP8_9GLOM</name>
<protein>
    <submittedName>
        <fullName evidence="1">11869_t:CDS:1</fullName>
    </submittedName>
</protein>
<feature type="non-terminal residue" evidence="1">
    <location>
        <position position="46"/>
    </location>
</feature>
<dbReference type="OrthoDB" id="10530410at2759"/>
<sequence length="46" mass="5363">TKRKIQPSSLQANNKKLKKTSKIEEIDLTNDEVAINKEYFKETQIV</sequence>
<proteinExistence type="predicted"/>
<dbReference type="EMBL" id="CAJVPZ010003161">
    <property type="protein sequence ID" value="CAG8525855.1"/>
    <property type="molecule type" value="Genomic_DNA"/>
</dbReference>